<protein>
    <recommendedName>
        <fullName evidence="3">DUF5723 domain-containing protein</fullName>
    </recommendedName>
</protein>
<dbReference type="OrthoDB" id="9805336at2"/>
<dbReference type="AlphaFoldDB" id="A0A4Z0QBG8"/>
<dbReference type="EMBL" id="SRMB01000002">
    <property type="protein sequence ID" value="TGE27427.1"/>
    <property type="molecule type" value="Genomic_DNA"/>
</dbReference>
<keyword evidence="2" id="KW-0732">Signal</keyword>
<keyword evidence="5" id="KW-1185">Reference proteome</keyword>
<dbReference type="RefSeq" id="WP_135395384.1">
    <property type="nucleotide sequence ID" value="NZ_SRMB01000002.1"/>
</dbReference>
<feature type="compositionally biased region" description="Basic and acidic residues" evidence="1">
    <location>
        <begin position="484"/>
        <end position="499"/>
    </location>
</feature>
<organism evidence="4 5">
    <name type="scientific">Hymenobacter metallicola</name>
    <dbReference type="NCBI Taxonomy" id="2563114"/>
    <lineage>
        <taxon>Bacteria</taxon>
        <taxon>Pseudomonadati</taxon>
        <taxon>Bacteroidota</taxon>
        <taxon>Cytophagia</taxon>
        <taxon>Cytophagales</taxon>
        <taxon>Hymenobacteraceae</taxon>
        <taxon>Hymenobacter</taxon>
    </lineage>
</organism>
<feature type="domain" description="DUF5723" evidence="3">
    <location>
        <begin position="41"/>
        <end position="446"/>
    </location>
</feature>
<evidence type="ECO:0000313" key="5">
    <source>
        <dbReference type="Proteomes" id="UP000298471"/>
    </source>
</evidence>
<accession>A0A4Z0QBG8</accession>
<dbReference type="InterPro" id="IPR043781">
    <property type="entry name" value="DUF5723"/>
</dbReference>
<evidence type="ECO:0000259" key="3">
    <source>
        <dbReference type="Pfam" id="PF18990"/>
    </source>
</evidence>
<dbReference type="Pfam" id="PF18990">
    <property type="entry name" value="DUF5723"/>
    <property type="match status" value="1"/>
</dbReference>
<feature type="chain" id="PRO_5021209481" description="DUF5723 domain-containing protein" evidence="2">
    <location>
        <begin position="21"/>
        <end position="499"/>
    </location>
</feature>
<dbReference type="Proteomes" id="UP000298471">
    <property type="component" value="Unassembled WGS sequence"/>
</dbReference>
<name>A0A4Z0QBG8_9BACT</name>
<reference evidence="4 5" key="1">
    <citation type="submission" date="2019-04" db="EMBL/GenBank/DDBJ databases">
        <authorList>
            <person name="Feng G."/>
            <person name="Zhang J."/>
            <person name="Zhu H."/>
        </authorList>
    </citation>
    <scope>NUCLEOTIDE SEQUENCE [LARGE SCALE GENOMIC DNA]</scope>
    <source>
        <strain evidence="4 5">9PBR-1</strain>
    </source>
</reference>
<comment type="caution">
    <text evidence="4">The sequence shown here is derived from an EMBL/GenBank/DDBJ whole genome shotgun (WGS) entry which is preliminary data.</text>
</comment>
<feature type="region of interest" description="Disordered" evidence="1">
    <location>
        <begin position="477"/>
        <end position="499"/>
    </location>
</feature>
<proteinExistence type="predicted"/>
<sequence length="499" mass="55340">MINFRLCGLLLTLLPGSLSAQQLFNSTRSNYSGLAGATWNPANIVDNRYFFQLQLVSFDAHATNTAYRYTGPWSPQNSSAQLDLTKEFLTRRESDKPKLFSAGLNVRGPGLMVRISPTQSVAFSTRVRTAVQGNAVSESFIQNAVDKFKSKGRSADNSFNMNLNAFSEYDLTYGRVIIDKSLHFLKAGVTAKRYIGFGSGYLRSDNADYQIIDKTAATGDTIVRINNLNAAFGYSNPDAFDNVDADQVLKWLTGGGPGGGWGADLGVVYEYRPNMGQYRYIDKKGVDRLDYSRNKYLYRVAVSVTDIGYIRYKENATAFNNIKTTKSGVSEADLEGIDIDNYEARLNKILRTDKQVRENEFVAGVPTALNVDVDYHVYKWIYANASVSQNLRGNYAVGMRNFSYASVTPRIESKWLEVATPLSMINGYQTFAYGLMLRLGPLVVGSNDLGAYFDSSSPYGFNGYAELSFALANGGYKKKRGTQRLKDSSSKKEDAAPKK</sequence>
<evidence type="ECO:0000256" key="1">
    <source>
        <dbReference type="SAM" id="MobiDB-lite"/>
    </source>
</evidence>
<evidence type="ECO:0000256" key="2">
    <source>
        <dbReference type="SAM" id="SignalP"/>
    </source>
</evidence>
<gene>
    <name evidence="4" type="ORF">E5K02_13690</name>
</gene>
<feature type="signal peptide" evidence="2">
    <location>
        <begin position="1"/>
        <end position="20"/>
    </location>
</feature>
<evidence type="ECO:0000313" key="4">
    <source>
        <dbReference type="EMBL" id="TGE27427.1"/>
    </source>
</evidence>